<keyword evidence="3" id="KW-1185">Reference proteome</keyword>
<dbReference type="RefSeq" id="XP_049133063.1">
    <property type="nucleotide sequence ID" value="XM_049277106.1"/>
</dbReference>
<sequence>MKTFEDLEPQQGSGSPASVSSAGEDSVTNNASYQLQVFSAKCSLCEITDQFVSGFVKNDQISLLDSGHCTALYNKLLCWKLSLPDQLMTSNSVSPSVLLLQATYDFVALKLLFSYTSHAGTDLFDGRNAASLQVLHASSMMTNLWIYRGIYTIKHEYWAAEYCSFVALALLPRLETDTSTPAIQDIIGRACCVLNEMARAGVSGRAQELLAGVEERARALKMRVPSYGRKSATHESATPMVLVRGVHVFDGANGGMLDTANGSHNVRFGQTIEYVQPESLGGRQDGGNGGDDVFVYRPPW</sequence>
<feature type="compositionally biased region" description="Low complexity" evidence="1">
    <location>
        <begin position="9"/>
        <end position="22"/>
    </location>
</feature>
<gene>
    <name evidence="2" type="ORF">ColSpa_10894</name>
</gene>
<name>A0AA37PEH2_9PEZI</name>
<reference evidence="2 3" key="1">
    <citation type="submission" date="2022-03" db="EMBL/GenBank/DDBJ databases">
        <title>Genome data of Colletotrichum spp.</title>
        <authorList>
            <person name="Utami Y.D."/>
            <person name="Hiruma K."/>
        </authorList>
    </citation>
    <scope>NUCLEOTIDE SEQUENCE [LARGE SCALE GENOMIC DNA]</scope>
    <source>
        <strain evidence="2 3">MAFF 239500</strain>
    </source>
</reference>
<proteinExistence type="predicted"/>
<dbReference type="GeneID" id="73331696"/>
<feature type="region of interest" description="Disordered" evidence="1">
    <location>
        <begin position="279"/>
        <end position="300"/>
    </location>
</feature>
<dbReference type="EMBL" id="BQXU01000040">
    <property type="protein sequence ID" value="GKT50713.1"/>
    <property type="molecule type" value="Genomic_DNA"/>
</dbReference>
<dbReference type="AlphaFoldDB" id="A0AA37PEH2"/>
<dbReference type="Proteomes" id="UP001055115">
    <property type="component" value="Unassembled WGS sequence"/>
</dbReference>
<feature type="region of interest" description="Disordered" evidence="1">
    <location>
        <begin position="1"/>
        <end position="23"/>
    </location>
</feature>
<evidence type="ECO:0000256" key="1">
    <source>
        <dbReference type="SAM" id="MobiDB-lite"/>
    </source>
</evidence>
<protein>
    <submittedName>
        <fullName evidence="2">Uncharacterized protein</fullName>
    </submittedName>
</protein>
<dbReference type="CDD" id="cd12148">
    <property type="entry name" value="fungal_TF_MHR"/>
    <property type="match status" value="1"/>
</dbReference>
<evidence type="ECO:0000313" key="2">
    <source>
        <dbReference type="EMBL" id="GKT50713.1"/>
    </source>
</evidence>
<accession>A0AA37PEH2</accession>
<evidence type="ECO:0000313" key="3">
    <source>
        <dbReference type="Proteomes" id="UP001055115"/>
    </source>
</evidence>
<organism evidence="2 3">
    <name type="scientific">Colletotrichum spaethianum</name>
    <dbReference type="NCBI Taxonomy" id="700344"/>
    <lineage>
        <taxon>Eukaryota</taxon>
        <taxon>Fungi</taxon>
        <taxon>Dikarya</taxon>
        <taxon>Ascomycota</taxon>
        <taxon>Pezizomycotina</taxon>
        <taxon>Sordariomycetes</taxon>
        <taxon>Hypocreomycetidae</taxon>
        <taxon>Glomerellales</taxon>
        <taxon>Glomerellaceae</taxon>
        <taxon>Colletotrichum</taxon>
        <taxon>Colletotrichum spaethianum species complex</taxon>
    </lineage>
</organism>
<comment type="caution">
    <text evidence="2">The sequence shown here is derived from an EMBL/GenBank/DDBJ whole genome shotgun (WGS) entry which is preliminary data.</text>
</comment>